<evidence type="ECO:0000256" key="4">
    <source>
        <dbReference type="ARBA" id="ARBA00022454"/>
    </source>
</evidence>
<keyword evidence="5" id="KW-0547">Nucleotide-binding</keyword>
<accession>A0A9Q0GM73</accession>
<evidence type="ECO:0000256" key="9">
    <source>
        <dbReference type="ARBA" id="ARBA00023172"/>
    </source>
</evidence>
<comment type="caution">
    <text evidence="14">The sequence shown here is derived from an EMBL/GenBank/DDBJ whole genome shotgun (WGS) entry which is preliminary data.</text>
</comment>
<comment type="subcellular location">
    <subcellularLocation>
        <location evidence="2">Chromosome</location>
    </subcellularLocation>
    <subcellularLocation>
        <location evidence="1">Nucleus</location>
    </subcellularLocation>
</comment>
<dbReference type="Gene3D" id="3.40.50.300">
    <property type="entry name" value="P-loop containing nucleotide triphosphate hydrolases"/>
    <property type="match status" value="2"/>
</dbReference>
<dbReference type="SUPFAM" id="SSF52540">
    <property type="entry name" value="P-loop containing nucleoside triphosphate hydrolases"/>
    <property type="match status" value="1"/>
</dbReference>
<keyword evidence="4" id="KW-0158">Chromosome</keyword>
<feature type="coiled-coil region" evidence="12">
    <location>
        <begin position="671"/>
        <end position="712"/>
    </location>
</feature>
<feature type="coiled-coil region" evidence="12">
    <location>
        <begin position="383"/>
        <end position="410"/>
    </location>
</feature>
<evidence type="ECO:0000259" key="13">
    <source>
        <dbReference type="Pfam" id="PF02463"/>
    </source>
</evidence>
<organism evidence="14 15">
    <name type="scientific">Protea cynaroides</name>
    <dbReference type="NCBI Taxonomy" id="273540"/>
    <lineage>
        <taxon>Eukaryota</taxon>
        <taxon>Viridiplantae</taxon>
        <taxon>Streptophyta</taxon>
        <taxon>Embryophyta</taxon>
        <taxon>Tracheophyta</taxon>
        <taxon>Spermatophyta</taxon>
        <taxon>Magnoliopsida</taxon>
        <taxon>Proteales</taxon>
        <taxon>Proteaceae</taxon>
        <taxon>Protea</taxon>
    </lineage>
</organism>
<dbReference type="AlphaFoldDB" id="A0A9Q0GM73"/>
<keyword evidence="8 12" id="KW-0175">Coiled coil</keyword>
<proteinExistence type="inferred from homology"/>
<dbReference type="InterPro" id="IPR003395">
    <property type="entry name" value="RecF/RecN/SMC_N"/>
</dbReference>
<dbReference type="GO" id="GO:0003697">
    <property type="term" value="F:single-stranded DNA binding"/>
    <property type="evidence" value="ECO:0007669"/>
    <property type="project" value="TreeGrafter"/>
</dbReference>
<dbReference type="GO" id="GO:0005524">
    <property type="term" value="F:ATP binding"/>
    <property type="evidence" value="ECO:0007669"/>
    <property type="project" value="UniProtKB-KW"/>
</dbReference>
<dbReference type="GO" id="GO:0000724">
    <property type="term" value="P:double-strand break repair via homologous recombination"/>
    <property type="evidence" value="ECO:0007669"/>
    <property type="project" value="TreeGrafter"/>
</dbReference>
<dbReference type="Pfam" id="PF02463">
    <property type="entry name" value="SMC_N"/>
    <property type="match status" value="1"/>
</dbReference>
<evidence type="ECO:0000256" key="7">
    <source>
        <dbReference type="ARBA" id="ARBA00022840"/>
    </source>
</evidence>
<evidence type="ECO:0000256" key="6">
    <source>
        <dbReference type="ARBA" id="ARBA00022763"/>
    </source>
</evidence>
<protein>
    <recommendedName>
        <fullName evidence="13">RecF/RecN/SMC N-terminal domain-containing protein</fullName>
    </recommendedName>
</protein>
<dbReference type="GO" id="GO:0003684">
    <property type="term" value="F:damaged DNA binding"/>
    <property type="evidence" value="ECO:0007669"/>
    <property type="project" value="TreeGrafter"/>
</dbReference>
<keyword evidence="9" id="KW-0233">DNA recombination</keyword>
<evidence type="ECO:0000256" key="11">
    <source>
        <dbReference type="ARBA" id="ARBA00023242"/>
    </source>
</evidence>
<sequence>MIPKQPQLWSQRGFASRRIHRRTAQRQGWRTPEGKEKMENFRGFPEATASFSRSSAGIISKIRLENFMCHSSLEIEFGDYVNFITGQNGSGKSAILTALCVAFGCRAKGTQRASTLKDFIKNGCSYANVQVEMKNHGADAFKPEIYGDAIVIERKISGSTTSTVLKDHQGKKVAGRKEDLRELVEHFNIDVENPCVIMSQDKSREFLHSGNDKDKFKFFYKATLLEQLNDRLHDLKVALDSGNECVNKMEDSIRPILNEVNELEEKIKRREQIEVSSQRLEQLNKMLAWLCVYEVDGKLQEVSVKLEKLKERIPTCQAKIDYHLGKEEELKALLAQKNSQVASMMEKTSEVRRLKDEYQHNISMARKKMLEIGDEHNRRKDTIQKMVKHAESLERQIADFQEEHARDTQAEEHKREEHLKALQDEVDAAYLCVQRWKEEEDVLSKALSKKINECREFGEQIEGCERKYREARSRICELQQNQTNKVTAFGGEVVIHLLRVIERYHKRFTRPPIGPIGVHLALVNGDMWAPAVENAIGKFLNAFVVNDHKDFLLLRECAKEVNYYNIRIFIYDFAIPRLKIPRHMLPQTMHPTTLSVLHADNPTILNVLVDMGSAESQVLVRDYEVGKAVTFEQRIPNLKEVYTLDGYKMFCRGAVQTTLPPNKKGRNDRLRGSYDGQIKDLEEEASVYQKEAQQLRTRKRVAEEERLDLDEKSRRVKRLCLEAGRDHSSKLYVLADAKSSYAAEASSASRANVDELYKDLLKVQDEIQELERLIADLQMRRTGVELTINNLKSSFENLCESAKVDSDAFDEAEHDLMQIKEELCAAEKAKAHYEMVMRNNVLPSIKAAEEEYKKLHLDREDKSKKASIVCPENEVKALASCSGSARHELNTEYNNLKRWLQHHESDRDSESIDDLRMICQRKKRKISTKQLNFEAFREKFNELQKALNLRWSKFQRNANLSECQLTWQFNGHLRKKGFSGRIKVDYEEKTLSIVVKMPQDASSKTVRDTRGLSGGERSFSTLCFALALHEMTESPVRAMDEFDVFMDAVSRKISLDALVDFALAQGAQWIFITPHDISMVKAGERVKKQQMAAPRS</sequence>
<dbReference type="InterPro" id="IPR027417">
    <property type="entry name" value="P-loop_NTPase"/>
</dbReference>
<comment type="similarity">
    <text evidence="3">Belongs to the SMC family. SMC6 subfamily.</text>
</comment>
<keyword evidence="10" id="KW-0234">DNA repair</keyword>
<keyword evidence="7" id="KW-0067">ATP-binding</keyword>
<evidence type="ECO:0000313" key="14">
    <source>
        <dbReference type="EMBL" id="KAJ4950421.1"/>
    </source>
</evidence>
<dbReference type="Proteomes" id="UP001141806">
    <property type="component" value="Unassembled WGS sequence"/>
</dbReference>
<evidence type="ECO:0000256" key="5">
    <source>
        <dbReference type="ARBA" id="ARBA00022741"/>
    </source>
</evidence>
<evidence type="ECO:0000256" key="3">
    <source>
        <dbReference type="ARBA" id="ARBA00006793"/>
    </source>
</evidence>
<gene>
    <name evidence="14" type="ORF">NE237_027253</name>
</gene>
<name>A0A9Q0GM73_9MAGN</name>
<feature type="domain" description="RecF/RecN/SMC N-terminal" evidence="13">
    <location>
        <begin position="59"/>
        <end position="1087"/>
    </location>
</feature>
<evidence type="ECO:0000256" key="12">
    <source>
        <dbReference type="SAM" id="Coils"/>
    </source>
</evidence>
<keyword evidence="6" id="KW-0227">DNA damage</keyword>
<keyword evidence="11" id="KW-0539">Nucleus</keyword>
<reference evidence="14" key="1">
    <citation type="journal article" date="2023" name="Plant J.">
        <title>The genome of the king protea, Protea cynaroides.</title>
        <authorList>
            <person name="Chang J."/>
            <person name="Duong T.A."/>
            <person name="Schoeman C."/>
            <person name="Ma X."/>
            <person name="Roodt D."/>
            <person name="Barker N."/>
            <person name="Li Z."/>
            <person name="Van de Peer Y."/>
            <person name="Mizrachi E."/>
        </authorList>
    </citation>
    <scope>NUCLEOTIDE SEQUENCE</scope>
    <source>
        <tissue evidence="14">Young leaves</tissue>
    </source>
</reference>
<dbReference type="PANTHER" id="PTHR19306:SF6">
    <property type="entry name" value="STRUCTURAL MAINTENANCE OF CHROMOSOMES PROTEIN 6"/>
    <property type="match status" value="1"/>
</dbReference>
<dbReference type="GO" id="GO:0030915">
    <property type="term" value="C:Smc5-Smc6 complex"/>
    <property type="evidence" value="ECO:0007669"/>
    <property type="project" value="TreeGrafter"/>
</dbReference>
<evidence type="ECO:0000256" key="8">
    <source>
        <dbReference type="ARBA" id="ARBA00023054"/>
    </source>
</evidence>
<dbReference type="GO" id="GO:0051276">
    <property type="term" value="P:chromosome organization"/>
    <property type="evidence" value="ECO:0007669"/>
    <property type="project" value="UniProtKB-ARBA"/>
</dbReference>
<evidence type="ECO:0000256" key="10">
    <source>
        <dbReference type="ARBA" id="ARBA00023204"/>
    </source>
</evidence>
<keyword evidence="15" id="KW-1185">Reference proteome</keyword>
<dbReference type="OrthoDB" id="10072614at2759"/>
<dbReference type="GO" id="GO:0035861">
    <property type="term" value="C:site of double-strand break"/>
    <property type="evidence" value="ECO:0007669"/>
    <property type="project" value="TreeGrafter"/>
</dbReference>
<feature type="coiled-coil region" evidence="12">
    <location>
        <begin position="246"/>
        <end position="347"/>
    </location>
</feature>
<dbReference type="PANTHER" id="PTHR19306">
    <property type="entry name" value="STRUCTURAL MAINTENANCE OF CHROMOSOMES 5,6 SMC5, SMC6"/>
    <property type="match status" value="1"/>
</dbReference>
<dbReference type="EMBL" id="JAMYWD010000012">
    <property type="protein sequence ID" value="KAJ4950421.1"/>
    <property type="molecule type" value="Genomic_DNA"/>
</dbReference>
<evidence type="ECO:0000313" key="15">
    <source>
        <dbReference type="Proteomes" id="UP001141806"/>
    </source>
</evidence>
<evidence type="ECO:0000256" key="1">
    <source>
        <dbReference type="ARBA" id="ARBA00004123"/>
    </source>
</evidence>
<dbReference type="GO" id="GO:0005634">
    <property type="term" value="C:nucleus"/>
    <property type="evidence" value="ECO:0007669"/>
    <property type="project" value="UniProtKB-SubCell"/>
</dbReference>
<feature type="coiled-coil region" evidence="12">
    <location>
        <begin position="753"/>
        <end position="787"/>
    </location>
</feature>
<evidence type="ECO:0000256" key="2">
    <source>
        <dbReference type="ARBA" id="ARBA00004286"/>
    </source>
</evidence>